<dbReference type="OrthoDB" id="10066537at2759"/>
<gene>
    <name evidence="1" type="ORF">g.18284</name>
</gene>
<accession>A0A1E1WIS4</accession>
<feature type="non-terminal residue" evidence="1">
    <location>
        <position position="106"/>
    </location>
</feature>
<name>A0A1E1WIS4_PECGO</name>
<sequence>NKTISDDNLESETKVNFSATLEELKSDLQELLTGAGNDAVNEKLGIAEQNSEDVSGEDNRNISDMEHITVYELKFYERQQVKEAIIEENISENTFVKDKSSEPVIE</sequence>
<organism evidence="1">
    <name type="scientific">Pectinophora gossypiella</name>
    <name type="common">Cotton pink bollworm</name>
    <name type="synonym">Depressaria gossypiella</name>
    <dbReference type="NCBI Taxonomy" id="13191"/>
    <lineage>
        <taxon>Eukaryota</taxon>
        <taxon>Metazoa</taxon>
        <taxon>Ecdysozoa</taxon>
        <taxon>Arthropoda</taxon>
        <taxon>Hexapoda</taxon>
        <taxon>Insecta</taxon>
        <taxon>Pterygota</taxon>
        <taxon>Neoptera</taxon>
        <taxon>Endopterygota</taxon>
        <taxon>Lepidoptera</taxon>
        <taxon>Glossata</taxon>
        <taxon>Ditrysia</taxon>
        <taxon>Gelechioidea</taxon>
        <taxon>Gelechiidae</taxon>
        <taxon>Apatetrinae</taxon>
        <taxon>Pectinophora</taxon>
    </lineage>
</organism>
<evidence type="ECO:0000313" key="1">
    <source>
        <dbReference type="EMBL" id="JAT86894.1"/>
    </source>
</evidence>
<reference evidence="1" key="1">
    <citation type="submission" date="2015-09" db="EMBL/GenBank/DDBJ databases">
        <title>De novo assembly of Pectinophora gossypiella (Pink Bollworm) gut transcriptome.</title>
        <authorList>
            <person name="Tassone E.E."/>
        </authorList>
    </citation>
    <scope>NUCLEOTIDE SEQUENCE</scope>
</reference>
<feature type="non-terminal residue" evidence="1">
    <location>
        <position position="1"/>
    </location>
</feature>
<proteinExistence type="predicted"/>
<dbReference type="AlphaFoldDB" id="A0A1E1WIS4"/>
<dbReference type="EMBL" id="GDQN01004160">
    <property type="protein sequence ID" value="JAT86894.1"/>
    <property type="molecule type" value="Transcribed_RNA"/>
</dbReference>
<protein>
    <submittedName>
        <fullName evidence="1">Uncharacterized protein</fullName>
    </submittedName>
</protein>